<proteinExistence type="predicted"/>
<dbReference type="Proteomes" id="UP001152803">
    <property type="component" value="Unassembled WGS sequence"/>
</dbReference>
<organism evidence="1 2">
    <name type="scientific">Conger conger</name>
    <name type="common">Conger eel</name>
    <name type="synonym">Muraena conger</name>
    <dbReference type="NCBI Taxonomy" id="82655"/>
    <lineage>
        <taxon>Eukaryota</taxon>
        <taxon>Metazoa</taxon>
        <taxon>Chordata</taxon>
        <taxon>Craniata</taxon>
        <taxon>Vertebrata</taxon>
        <taxon>Euteleostomi</taxon>
        <taxon>Actinopterygii</taxon>
        <taxon>Neopterygii</taxon>
        <taxon>Teleostei</taxon>
        <taxon>Anguilliformes</taxon>
        <taxon>Congridae</taxon>
        <taxon>Conger</taxon>
    </lineage>
</organism>
<evidence type="ECO:0000313" key="1">
    <source>
        <dbReference type="EMBL" id="KAJ8268321.1"/>
    </source>
</evidence>
<dbReference type="OrthoDB" id="10597483at2759"/>
<dbReference type="AlphaFoldDB" id="A0A9Q1DEP1"/>
<protein>
    <submittedName>
        <fullName evidence="1">Uncharacterized protein</fullName>
    </submittedName>
</protein>
<name>A0A9Q1DEP1_CONCO</name>
<reference evidence="1" key="1">
    <citation type="journal article" date="2023" name="Science">
        <title>Genome structures resolve the early diversification of teleost fishes.</title>
        <authorList>
            <person name="Parey E."/>
            <person name="Louis A."/>
            <person name="Montfort J."/>
            <person name="Bouchez O."/>
            <person name="Roques C."/>
            <person name="Iampietro C."/>
            <person name="Lluch J."/>
            <person name="Castinel A."/>
            <person name="Donnadieu C."/>
            <person name="Desvignes T."/>
            <person name="Floi Bucao C."/>
            <person name="Jouanno E."/>
            <person name="Wen M."/>
            <person name="Mejri S."/>
            <person name="Dirks R."/>
            <person name="Jansen H."/>
            <person name="Henkel C."/>
            <person name="Chen W.J."/>
            <person name="Zahm M."/>
            <person name="Cabau C."/>
            <person name="Klopp C."/>
            <person name="Thompson A.W."/>
            <person name="Robinson-Rechavi M."/>
            <person name="Braasch I."/>
            <person name="Lecointre G."/>
            <person name="Bobe J."/>
            <person name="Postlethwait J.H."/>
            <person name="Berthelot C."/>
            <person name="Roest Crollius H."/>
            <person name="Guiguen Y."/>
        </authorList>
    </citation>
    <scope>NUCLEOTIDE SEQUENCE</scope>
    <source>
        <strain evidence="1">Concon-B</strain>
    </source>
</reference>
<accession>A0A9Q1DEP1</accession>
<gene>
    <name evidence="1" type="ORF">COCON_G00134930</name>
</gene>
<evidence type="ECO:0000313" key="2">
    <source>
        <dbReference type="Proteomes" id="UP001152803"/>
    </source>
</evidence>
<dbReference type="EMBL" id="JAFJMO010000009">
    <property type="protein sequence ID" value="KAJ8268321.1"/>
    <property type="molecule type" value="Genomic_DNA"/>
</dbReference>
<sequence>MVLLEGSPHYKAGGVGKTINRRRRSVVSEVVVQGFSSGRNVKFSPEERLFSSRLRTSQHGSQRRRNSADCAPRLADLHQSQSRLEVERAADWQSPPLVHQQPSCGESSGLQALVRLQRGTQGLAGGVCWKLCSRGLETAHNKGSSTKHARLVFLLDYEGRRCGCRAPGLKAQRSWTEATQATQGGCSWITVSLLWHSGEPVLPSPAQEFNTVLPPAEKRKAVLRHRSSPQKIFCVRGGEAEFGWWGRQE</sequence>
<keyword evidence="2" id="KW-1185">Reference proteome</keyword>
<comment type="caution">
    <text evidence="1">The sequence shown here is derived from an EMBL/GenBank/DDBJ whole genome shotgun (WGS) entry which is preliminary data.</text>
</comment>